<dbReference type="InterPro" id="IPR007335">
    <property type="entry name" value="DUF413"/>
</dbReference>
<evidence type="ECO:0000256" key="1">
    <source>
        <dbReference type="ARBA" id="ARBA00093464"/>
    </source>
</evidence>
<dbReference type="Proteomes" id="UP000256478">
    <property type="component" value="Unassembled WGS sequence"/>
</dbReference>
<comment type="caution">
    <text evidence="3">The sequence shown here is derived from an EMBL/GenBank/DDBJ whole genome shotgun (WGS) entry which is preliminary data.</text>
</comment>
<organism evidence="3 4">
    <name type="scientific">Thalassotalea euphylliae</name>
    <dbReference type="NCBI Taxonomy" id="1655234"/>
    <lineage>
        <taxon>Bacteria</taxon>
        <taxon>Pseudomonadati</taxon>
        <taxon>Pseudomonadota</taxon>
        <taxon>Gammaproteobacteria</taxon>
        <taxon>Alteromonadales</taxon>
        <taxon>Colwelliaceae</taxon>
        <taxon>Thalassotalea</taxon>
    </lineage>
</organism>
<dbReference type="EMBL" id="QUOU01000001">
    <property type="protein sequence ID" value="REL25793.1"/>
    <property type="molecule type" value="Genomic_DNA"/>
</dbReference>
<comment type="similarity">
    <text evidence="1">Belongs to the MaoP family.</text>
</comment>
<evidence type="ECO:0000313" key="4">
    <source>
        <dbReference type="Proteomes" id="UP000256478"/>
    </source>
</evidence>
<sequence length="125" mass="14195">MFMNATSVPKDSFKANRKFYDDRNYPRGMSRSGDYTLQEVQILENHGIALRELADGSRAPVSEAEQRFIDVCQGQASPESKIEKAWLKYQNKVLSPKQFHTLFGRTKVEASDESTETESIDLDGD</sequence>
<gene>
    <name evidence="3" type="ORF">DXX93_03945</name>
</gene>
<dbReference type="Pfam" id="PF04219">
    <property type="entry name" value="DUF413"/>
    <property type="match status" value="1"/>
</dbReference>
<dbReference type="AlphaFoldDB" id="A0A3E0TN12"/>
<name>A0A3E0TN12_9GAMM</name>
<dbReference type="OrthoDB" id="6400110at2"/>
<proteinExistence type="inferred from homology"/>
<protein>
    <recommendedName>
        <fullName evidence="2">Macrodomain Ori protein</fullName>
    </recommendedName>
</protein>
<evidence type="ECO:0000256" key="2">
    <source>
        <dbReference type="ARBA" id="ARBA00093628"/>
    </source>
</evidence>
<accession>A0A3E0TN12</accession>
<reference evidence="3 4" key="1">
    <citation type="submission" date="2018-08" db="EMBL/GenBank/DDBJ databases">
        <title>Thalassotalea euphylliae genome.</title>
        <authorList>
            <person name="Summers S."/>
            <person name="Rice S.A."/>
            <person name="Freckelton M.L."/>
            <person name="Nedved B.T."/>
            <person name="Hadfield M.G."/>
        </authorList>
    </citation>
    <scope>NUCLEOTIDE SEQUENCE [LARGE SCALE GENOMIC DNA]</scope>
    <source>
        <strain evidence="3 4">H1</strain>
    </source>
</reference>
<evidence type="ECO:0000313" key="3">
    <source>
        <dbReference type="EMBL" id="REL25793.1"/>
    </source>
</evidence>